<name>A0A6P5QSN8_MUSCR</name>
<accession>A0A6P5QSN8</accession>
<dbReference type="AlphaFoldDB" id="A0A6P5QSN8"/>
<gene>
    <name evidence="2" type="primary">LOC110306475</name>
</gene>
<protein>
    <submittedName>
        <fullName evidence="2">Uncharacterized protein LOC110306475</fullName>
    </submittedName>
</protein>
<dbReference type="GeneID" id="110306475"/>
<dbReference type="KEGG" id="mcal:110306475"/>
<evidence type="ECO:0000313" key="1">
    <source>
        <dbReference type="Proteomes" id="UP000515126"/>
    </source>
</evidence>
<keyword evidence="1" id="KW-1185">Reference proteome</keyword>
<dbReference type="RefSeq" id="XP_021034248.1">
    <property type="nucleotide sequence ID" value="XM_021178589.1"/>
</dbReference>
<dbReference type="Proteomes" id="UP000515126">
    <property type="component" value="Chromosome 12"/>
</dbReference>
<reference evidence="2" key="1">
    <citation type="submission" date="2025-08" db="UniProtKB">
        <authorList>
            <consortium name="RefSeq"/>
        </authorList>
    </citation>
    <scope>IDENTIFICATION</scope>
</reference>
<proteinExistence type="predicted"/>
<organism evidence="1 2">
    <name type="scientific">Mus caroli</name>
    <name type="common">Ryukyu mouse</name>
    <name type="synonym">Ricefield mouse</name>
    <dbReference type="NCBI Taxonomy" id="10089"/>
    <lineage>
        <taxon>Eukaryota</taxon>
        <taxon>Metazoa</taxon>
        <taxon>Chordata</taxon>
        <taxon>Craniata</taxon>
        <taxon>Vertebrata</taxon>
        <taxon>Euteleostomi</taxon>
        <taxon>Mammalia</taxon>
        <taxon>Eutheria</taxon>
        <taxon>Euarchontoglires</taxon>
        <taxon>Glires</taxon>
        <taxon>Rodentia</taxon>
        <taxon>Myomorpha</taxon>
        <taxon>Muroidea</taxon>
        <taxon>Muridae</taxon>
        <taxon>Murinae</taxon>
        <taxon>Mus</taxon>
        <taxon>Mus</taxon>
    </lineage>
</organism>
<sequence length="133" mass="14704">MSGYCTVCPCSQRNCRPCGFGRIADAVAGSHEQILHRGKVPSKQDHVPASAIDVTQLIGSAVTKKPSDASESKLWHQYYTWFQFELSLWPQLRTILLGVAILRDVEGGRSFLTCSVFPVPCLPSTRVFCDSLM</sequence>
<evidence type="ECO:0000313" key="2">
    <source>
        <dbReference type="RefSeq" id="XP_021034248.1"/>
    </source>
</evidence>